<dbReference type="AlphaFoldDB" id="A0AAD7T194"/>
<accession>A0AAD7T194</accession>
<feature type="region of interest" description="Disordered" evidence="1">
    <location>
        <begin position="62"/>
        <end position="93"/>
    </location>
</feature>
<evidence type="ECO:0000313" key="3">
    <source>
        <dbReference type="Proteomes" id="UP001221898"/>
    </source>
</evidence>
<dbReference type="EMBL" id="JAINUG010000019">
    <property type="protein sequence ID" value="KAJ8412360.1"/>
    <property type="molecule type" value="Genomic_DNA"/>
</dbReference>
<organism evidence="2 3">
    <name type="scientific">Aldrovandia affinis</name>
    <dbReference type="NCBI Taxonomy" id="143900"/>
    <lineage>
        <taxon>Eukaryota</taxon>
        <taxon>Metazoa</taxon>
        <taxon>Chordata</taxon>
        <taxon>Craniata</taxon>
        <taxon>Vertebrata</taxon>
        <taxon>Euteleostomi</taxon>
        <taxon>Actinopterygii</taxon>
        <taxon>Neopterygii</taxon>
        <taxon>Teleostei</taxon>
        <taxon>Notacanthiformes</taxon>
        <taxon>Halosauridae</taxon>
        <taxon>Aldrovandia</taxon>
    </lineage>
</organism>
<dbReference type="Proteomes" id="UP001221898">
    <property type="component" value="Unassembled WGS sequence"/>
</dbReference>
<proteinExistence type="predicted"/>
<reference evidence="2" key="1">
    <citation type="journal article" date="2023" name="Science">
        <title>Genome structures resolve the early diversification of teleost fishes.</title>
        <authorList>
            <person name="Parey E."/>
            <person name="Louis A."/>
            <person name="Montfort J."/>
            <person name="Bouchez O."/>
            <person name="Roques C."/>
            <person name="Iampietro C."/>
            <person name="Lluch J."/>
            <person name="Castinel A."/>
            <person name="Donnadieu C."/>
            <person name="Desvignes T."/>
            <person name="Floi Bucao C."/>
            <person name="Jouanno E."/>
            <person name="Wen M."/>
            <person name="Mejri S."/>
            <person name="Dirks R."/>
            <person name="Jansen H."/>
            <person name="Henkel C."/>
            <person name="Chen W.J."/>
            <person name="Zahm M."/>
            <person name="Cabau C."/>
            <person name="Klopp C."/>
            <person name="Thompson A.W."/>
            <person name="Robinson-Rechavi M."/>
            <person name="Braasch I."/>
            <person name="Lecointre G."/>
            <person name="Bobe J."/>
            <person name="Postlethwait J.H."/>
            <person name="Berthelot C."/>
            <person name="Roest Crollius H."/>
            <person name="Guiguen Y."/>
        </authorList>
    </citation>
    <scope>NUCLEOTIDE SEQUENCE</scope>
    <source>
        <strain evidence="2">NC1722</strain>
    </source>
</reference>
<gene>
    <name evidence="2" type="ORF">AAFF_G00126960</name>
</gene>
<feature type="compositionally biased region" description="Basic residues" evidence="1">
    <location>
        <begin position="82"/>
        <end position="93"/>
    </location>
</feature>
<evidence type="ECO:0000313" key="2">
    <source>
        <dbReference type="EMBL" id="KAJ8412360.1"/>
    </source>
</evidence>
<protein>
    <submittedName>
        <fullName evidence="2">Uncharacterized protein</fullName>
    </submittedName>
</protein>
<comment type="caution">
    <text evidence="2">The sequence shown here is derived from an EMBL/GenBank/DDBJ whole genome shotgun (WGS) entry which is preliminary data.</text>
</comment>
<evidence type="ECO:0000256" key="1">
    <source>
        <dbReference type="SAM" id="MobiDB-lite"/>
    </source>
</evidence>
<keyword evidence="3" id="KW-1185">Reference proteome</keyword>
<sequence>MSQPCPGVKEPQLSAVRPGHAAGCGDKCFITHPAPGPACTVTQPLRKEGPCLGLRGRWGERDGACAAGPPRASLEENNGRSLGRHRHVKHLTD</sequence>
<name>A0AAD7T194_9TELE</name>